<protein>
    <submittedName>
        <fullName evidence="1">Uncharacterized protein</fullName>
    </submittedName>
</protein>
<proteinExistence type="predicted"/>
<reference evidence="1" key="1">
    <citation type="submission" date="2017-07" db="EMBL/GenBank/DDBJ databases">
        <title>Taro Niue Genome Assembly and Annotation.</title>
        <authorList>
            <person name="Atibalentja N."/>
            <person name="Keating K."/>
            <person name="Fields C.J."/>
        </authorList>
    </citation>
    <scope>NUCLEOTIDE SEQUENCE</scope>
    <source>
        <strain evidence="1">Niue_2</strain>
        <tissue evidence="1">Leaf</tissue>
    </source>
</reference>
<dbReference type="EMBL" id="NMUH01006412">
    <property type="protein sequence ID" value="MQM15206.1"/>
    <property type="molecule type" value="Genomic_DNA"/>
</dbReference>
<organism evidence="1 2">
    <name type="scientific">Colocasia esculenta</name>
    <name type="common">Wild taro</name>
    <name type="synonym">Arum esculentum</name>
    <dbReference type="NCBI Taxonomy" id="4460"/>
    <lineage>
        <taxon>Eukaryota</taxon>
        <taxon>Viridiplantae</taxon>
        <taxon>Streptophyta</taxon>
        <taxon>Embryophyta</taxon>
        <taxon>Tracheophyta</taxon>
        <taxon>Spermatophyta</taxon>
        <taxon>Magnoliopsida</taxon>
        <taxon>Liliopsida</taxon>
        <taxon>Araceae</taxon>
        <taxon>Aroideae</taxon>
        <taxon>Colocasieae</taxon>
        <taxon>Colocasia</taxon>
    </lineage>
</organism>
<name>A0A843X2B3_COLES</name>
<accession>A0A843X2B3</accession>
<sequence length="72" mass="7851">MRAEDLVGSRVFVSLRVEGRPGGIQSFPSCVKEELVGSRVLFPFGCEGRPSGVSRVLLFPSGVKEDQLSWVL</sequence>
<comment type="caution">
    <text evidence="1">The sequence shown here is derived from an EMBL/GenBank/DDBJ whole genome shotgun (WGS) entry which is preliminary data.</text>
</comment>
<evidence type="ECO:0000313" key="1">
    <source>
        <dbReference type="EMBL" id="MQM15206.1"/>
    </source>
</evidence>
<evidence type="ECO:0000313" key="2">
    <source>
        <dbReference type="Proteomes" id="UP000652761"/>
    </source>
</evidence>
<dbReference type="AlphaFoldDB" id="A0A843X2B3"/>
<dbReference type="Proteomes" id="UP000652761">
    <property type="component" value="Unassembled WGS sequence"/>
</dbReference>
<gene>
    <name evidence="1" type="ORF">Taro_048150</name>
</gene>
<keyword evidence="2" id="KW-1185">Reference proteome</keyword>